<dbReference type="PANTHER" id="PTHR42085">
    <property type="entry name" value="F-BOX DOMAIN-CONTAINING PROTEIN"/>
    <property type="match status" value="1"/>
</dbReference>
<dbReference type="EMBL" id="MU404352">
    <property type="protein sequence ID" value="KAI1615520.1"/>
    <property type="molecule type" value="Genomic_DNA"/>
</dbReference>
<protein>
    <submittedName>
        <fullName evidence="1">Uncharacterized protein</fullName>
    </submittedName>
</protein>
<reference evidence="1" key="1">
    <citation type="journal article" date="2022" name="bioRxiv">
        <title>Deciphering the potential niche of two novel black yeast fungi from a biological soil crust based on their genomes, phenotypes, and melanin regulation.</title>
        <authorList>
            <consortium name="DOE Joint Genome Institute"/>
            <person name="Carr E.C."/>
            <person name="Barton Q."/>
            <person name="Grambo S."/>
            <person name="Sullivan M."/>
            <person name="Renfro C.M."/>
            <person name="Kuo A."/>
            <person name="Pangilinan J."/>
            <person name="Lipzen A."/>
            <person name="Keymanesh K."/>
            <person name="Savage E."/>
            <person name="Barry K."/>
            <person name="Grigoriev I.V."/>
            <person name="Riekhof W.R."/>
            <person name="Harris S.S."/>
        </authorList>
    </citation>
    <scope>NUCLEOTIDE SEQUENCE</scope>
    <source>
        <strain evidence="1">JF 03-4F</strain>
    </source>
</reference>
<dbReference type="AlphaFoldDB" id="A0AAN6IFW5"/>
<gene>
    <name evidence="1" type="ORF">EDD36DRAFT_190991</name>
</gene>
<sequence>MATSNNSLVVQTDGGQITNANRQGRRSRVRQLKCGHSSCGKHGHSTDQCWVAHPDLRPHKGDKEGGRLVRGHTSGQHTAKASSSTPFRFLDLPAEIRYRIYEAVHGHGHALIFKKHGLYPTEWHEGWKDMSNLYFVSKKVYAETAFIRETTNAFNGHMRVEIRPFGVNLYANDGALVREVTKMTFFGYNSYNMFATTFDRREWNEIGWFPNVKEIHVEWSMLQYKYKTGSNNTYSKGWRHLWQPGTMKAFYAGEQDYDLSWYTPFERLKLNHLLWLLKVRRYHCKLFVTIMQPWLDNDRKPVFIKEIKYSIGRGGLKSVLYRRAYHAPPYCAPAYRDPRLPRLPSAWYYQEDGGEVAS</sequence>
<name>A0AAN6IFW5_9EURO</name>
<accession>A0AAN6IFW5</accession>
<comment type="caution">
    <text evidence="1">The sequence shown here is derived from an EMBL/GenBank/DDBJ whole genome shotgun (WGS) entry which is preliminary data.</text>
</comment>
<evidence type="ECO:0000313" key="1">
    <source>
        <dbReference type="EMBL" id="KAI1615520.1"/>
    </source>
</evidence>
<dbReference type="PANTHER" id="PTHR42085:SF2">
    <property type="entry name" value="F-BOX DOMAIN-CONTAINING PROTEIN"/>
    <property type="match status" value="1"/>
</dbReference>
<proteinExistence type="predicted"/>
<dbReference type="Proteomes" id="UP001203852">
    <property type="component" value="Unassembled WGS sequence"/>
</dbReference>
<dbReference type="InterPro" id="IPR038883">
    <property type="entry name" value="AN11006-like"/>
</dbReference>
<keyword evidence="2" id="KW-1185">Reference proteome</keyword>
<evidence type="ECO:0000313" key="2">
    <source>
        <dbReference type="Proteomes" id="UP001203852"/>
    </source>
</evidence>
<organism evidence="1 2">
    <name type="scientific">Exophiala viscosa</name>
    <dbReference type="NCBI Taxonomy" id="2486360"/>
    <lineage>
        <taxon>Eukaryota</taxon>
        <taxon>Fungi</taxon>
        <taxon>Dikarya</taxon>
        <taxon>Ascomycota</taxon>
        <taxon>Pezizomycotina</taxon>
        <taxon>Eurotiomycetes</taxon>
        <taxon>Chaetothyriomycetidae</taxon>
        <taxon>Chaetothyriales</taxon>
        <taxon>Herpotrichiellaceae</taxon>
        <taxon>Exophiala</taxon>
    </lineage>
</organism>